<feature type="non-terminal residue" evidence="1">
    <location>
        <position position="34"/>
    </location>
</feature>
<proteinExistence type="predicted"/>
<organism evidence="1 2">
    <name type="scientific">Trichonephila clavata</name>
    <name type="common">Joro spider</name>
    <name type="synonym">Nephila clavata</name>
    <dbReference type="NCBI Taxonomy" id="2740835"/>
    <lineage>
        <taxon>Eukaryota</taxon>
        <taxon>Metazoa</taxon>
        <taxon>Ecdysozoa</taxon>
        <taxon>Arthropoda</taxon>
        <taxon>Chelicerata</taxon>
        <taxon>Arachnida</taxon>
        <taxon>Araneae</taxon>
        <taxon>Araneomorphae</taxon>
        <taxon>Entelegynae</taxon>
        <taxon>Araneoidea</taxon>
        <taxon>Nephilidae</taxon>
        <taxon>Trichonephila</taxon>
    </lineage>
</organism>
<dbReference type="AlphaFoldDB" id="A0A8X6HWB0"/>
<gene>
    <name evidence="1" type="ORF">TNCT_169771</name>
</gene>
<dbReference type="Proteomes" id="UP000887116">
    <property type="component" value="Unassembled WGS sequence"/>
</dbReference>
<accession>A0A8X6HWB0</accession>
<evidence type="ECO:0000313" key="1">
    <source>
        <dbReference type="EMBL" id="GFR10834.1"/>
    </source>
</evidence>
<evidence type="ECO:0000313" key="2">
    <source>
        <dbReference type="Proteomes" id="UP000887116"/>
    </source>
</evidence>
<reference evidence="1" key="1">
    <citation type="submission" date="2020-07" db="EMBL/GenBank/DDBJ databases">
        <title>Multicomponent nature underlies the extraordinary mechanical properties of spider dragline silk.</title>
        <authorList>
            <person name="Kono N."/>
            <person name="Nakamura H."/>
            <person name="Mori M."/>
            <person name="Yoshida Y."/>
            <person name="Ohtoshi R."/>
            <person name="Malay A.D."/>
            <person name="Moran D.A.P."/>
            <person name="Tomita M."/>
            <person name="Numata K."/>
            <person name="Arakawa K."/>
        </authorList>
    </citation>
    <scope>NUCLEOTIDE SEQUENCE</scope>
</reference>
<sequence length="34" mass="3832">MPEISTADVERLRRFTIVGTEHYSDGHVSVSTKL</sequence>
<dbReference type="EMBL" id="BMAO01026586">
    <property type="protein sequence ID" value="GFR10834.1"/>
    <property type="molecule type" value="Genomic_DNA"/>
</dbReference>
<keyword evidence="2" id="KW-1185">Reference proteome</keyword>
<protein>
    <submittedName>
        <fullName evidence="1">Uncharacterized protein</fullName>
    </submittedName>
</protein>
<comment type="caution">
    <text evidence="1">The sequence shown here is derived from an EMBL/GenBank/DDBJ whole genome shotgun (WGS) entry which is preliminary data.</text>
</comment>
<name>A0A8X6HWB0_TRICU</name>